<organism evidence="1 2">
    <name type="scientific">Rhodosorus marinus</name>
    <dbReference type="NCBI Taxonomy" id="101924"/>
    <lineage>
        <taxon>Eukaryota</taxon>
        <taxon>Rhodophyta</taxon>
        <taxon>Stylonematophyceae</taxon>
        <taxon>Stylonematales</taxon>
        <taxon>Stylonemataceae</taxon>
        <taxon>Rhodosorus</taxon>
    </lineage>
</organism>
<evidence type="ECO:0000313" key="2">
    <source>
        <dbReference type="Proteomes" id="UP001157974"/>
    </source>
</evidence>
<gene>
    <name evidence="1" type="ORF">NDN08_000297</name>
</gene>
<dbReference type="Proteomes" id="UP001157974">
    <property type="component" value="Unassembled WGS sequence"/>
</dbReference>
<sequence>MAPAYEGDQRSRFGPVAGTCAHNFFCPSVLVCRELLITLQAKRSSTRQSVCCGSDLDRKPALRPKLLGERGFKAHRVSGWCET</sequence>
<proteinExistence type="predicted"/>
<dbReference type="AlphaFoldDB" id="A0AAV8UQA2"/>
<keyword evidence="2" id="KW-1185">Reference proteome</keyword>
<comment type="caution">
    <text evidence="1">The sequence shown here is derived from an EMBL/GenBank/DDBJ whole genome shotgun (WGS) entry which is preliminary data.</text>
</comment>
<dbReference type="EMBL" id="JAMWBK010000006">
    <property type="protein sequence ID" value="KAJ8903763.1"/>
    <property type="molecule type" value="Genomic_DNA"/>
</dbReference>
<reference evidence="1 2" key="1">
    <citation type="journal article" date="2023" name="Nat. Commun.">
        <title>Origin of minicircular mitochondrial genomes in red algae.</title>
        <authorList>
            <person name="Lee Y."/>
            <person name="Cho C.H."/>
            <person name="Lee Y.M."/>
            <person name="Park S.I."/>
            <person name="Yang J.H."/>
            <person name="West J.A."/>
            <person name="Bhattacharya D."/>
            <person name="Yoon H.S."/>
        </authorList>
    </citation>
    <scope>NUCLEOTIDE SEQUENCE [LARGE SCALE GENOMIC DNA]</scope>
    <source>
        <strain evidence="1 2">CCMP1338</strain>
        <tissue evidence="1">Whole cell</tissue>
    </source>
</reference>
<protein>
    <submittedName>
        <fullName evidence="1">Uncharacterized protein</fullName>
    </submittedName>
</protein>
<evidence type="ECO:0000313" key="1">
    <source>
        <dbReference type="EMBL" id="KAJ8903763.1"/>
    </source>
</evidence>
<accession>A0AAV8UQA2</accession>
<name>A0AAV8UQA2_9RHOD</name>